<comment type="caution">
    <text evidence="2">The sequence shown here is derived from an EMBL/GenBank/DDBJ whole genome shotgun (WGS) entry which is preliminary data.</text>
</comment>
<dbReference type="InterPro" id="IPR031807">
    <property type="entry name" value="HicB-like"/>
</dbReference>
<reference evidence="2 3" key="1">
    <citation type="submission" date="2018-07" db="EMBL/GenBank/DDBJ databases">
        <title>Diversity of Mesorhizobium strains in Brazil.</title>
        <authorList>
            <person name="Helene L.C.F."/>
            <person name="Dall'Agnol R."/>
            <person name="Delamuta J.R.M."/>
            <person name="Hungria M."/>
        </authorList>
    </citation>
    <scope>NUCLEOTIDE SEQUENCE [LARGE SCALE GENOMIC DNA]</scope>
    <source>
        <strain evidence="2 3">CNPSo 3140</strain>
    </source>
</reference>
<proteinExistence type="predicted"/>
<dbReference type="Gene3D" id="3.30.160.250">
    <property type="match status" value="1"/>
</dbReference>
<gene>
    <name evidence="2" type="ORF">DPM35_25520</name>
</gene>
<sequence>MKSYFALVQKTGDSAFGVQFPDIPGCFSAADEEKDIGPNAVEALQIWAEDIPVAEPSSHEAIMSIPEIRTALCRGAYLVSVPLVRPLVQVGLVVK</sequence>
<accession>A0A330GKU9</accession>
<keyword evidence="3" id="KW-1185">Reference proteome</keyword>
<dbReference type="Proteomes" id="UP000251956">
    <property type="component" value="Unassembled WGS sequence"/>
</dbReference>
<evidence type="ECO:0000259" key="1">
    <source>
        <dbReference type="Pfam" id="PF15919"/>
    </source>
</evidence>
<dbReference type="RefSeq" id="WP_112129962.1">
    <property type="nucleotide sequence ID" value="NZ_QMBQ01000008.1"/>
</dbReference>
<name>A0A330GKU9_9HYPH</name>
<dbReference type="SUPFAM" id="SSF143100">
    <property type="entry name" value="TTHA1013/TTHA0281-like"/>
    <property type="match status" value="1"/>
</dbReference>
<organism evidence="2 3">
    <name type="scientific">Mesorhizobium atlanticum</name>
    <dbReference type="NCBI Taxonomy" id="2233532"/>
    <lineage>
        <taxon>Bacteria</taxon>
        <taxon>Pseudomonadati</taxon>
        <taxon>Pseudomonadota</taxon>
        <taxon>Alphaproteobacteria</taxon>
        <taxon>Hyphomicrobiales</taxon>
        <taxon>Phyllobacteriaceae</taxon>
        <taxon>Mesorhizobium</taxon>
    </lineage>
</organism>
<evidence type="ECO:0000313" key="2">
    <source>
        <dbReference type="EMBL" id="RAZ73362.1"/>
    </source>
</evidence>
<dbReference type="InterPro" id="IPR035069">
    <property type="entry name" value="TTHA1013/TTHA0281-like"/>
</dbReference>
<dbReference type="AlphaFoldDB" id="A0A330GKU9"/>
<dbReference type="EMBL" id="QMBQ01000008">
    <property type="protein sequence ID" value="RAZ73362.1"/>
    <property type="molecule type" value="Genomic_DNA"/>
</dbReference>
<protein>
    <recommendedName>
        <fullName evidence="1">HicB-like antitoxin of toxin-antitoxin system domain-containing protein</fullName>
    </recommendedName>
</protein>
<evidence type="ECO:0000313" key="3">
    <source>
        <dbReference type="Proteomes" id="UP000251956"/>
    </source>
</evidence>
<feature type="domain" description="HicB-like antitoxin of toxin-antitoxin system" evidence="1">
    <location>
        <begin position="4"/>
        <end position="67"/>
    </location>
</feature>
<dbReference type="OrthoDB" id="9807959at2"/>
<dbReference type="Pfam" id="PF15919">
    <property type="entry name" value="HicB_lk_antitox"/>
    <property type="match status" value="1"/>
</dbReference>